<evidence type="ECO:0000313" key="29">
    <source>
        <dbReference type="Proteomes" id="UP001152798"/>
    </source>
</evidence>
<feature type="domain" description="Major facilitator superfamily (MFS) profile" evidence="27">
    <location>
        <begin position="27"/>
        <end position="453"/>
    </location>
</feature>
<feature type="transmembrane region" description="Helical" evidence="26">
    <location>
        <begin position="82"/>
        <end position="103"/>
    </location>
</feature>
<evidence type="ECO:0000256" key="11">
    <source>
        <dbReference type="ARBA" id="ARBA00023136"/>
    </source>
</evidence>
<feature type="transmembrane region" description="Helical" evidence="26">
    <location>
        <begin position="392"/>
        <end position="410"/>
    </location>
</feature>
<comment type="catalytic activity">
    <reaction evidence="19">
        <text>L-glutamate(out) = L-glutamate(in)</text>
        <dbReference type="Rhea" id="RHEA:66336"/>
        <dbReference type="ChEBI" id="CHEBI:29985"/>
    </reaction>
    <physiologicalReaction direction="left-to-right" evidence="19">
        <dbReference type="Rhea" id="RHEA:66337"/>
    </physiologicalReaction>
</comment>
<reference evidence="28" key="1">
    <citation type="submission" date="2022-01" db="EMBL/GenBank/DDBJ databases">
        <authorList>
            <person name="King R."/>
        </authorList>
    </citation>
    <scope>NUCLEOTIDE SEQUENCE</scope>
</reference>
<comment type="catalytic activity">
    <reaction evidence="17">
        <text>N-acetylneuraminate(in) + H(+)(in) = N-acetylneuraminate(out) + H(+)(out)</text>
        <dbReference type="Rhea" id="RHEA:28987"/>
        <dbReference type="ChEBI" id="CHEBI:15378"/>
        <dbReference type="ChEBI" id="CHEBI:35418"/>
    </reaction>
    <physiologicalReaction direction="right-to-left" evidence="17">
        <dbReference type="Rhea" id="RHEA:28989"/>
    </physiologicalReaction>
</comment>
<comment type="catalytic activity">
    <reaction evidence="15">
        <text>2 nitrate(out) + H(+)(out) = 2 nitrate(in) + H(+)(in)</text>
        <dbReference type="Rhea" id="RHEA:71539"/>
        <dbReference type="ChEBI" id="CHEBI:15378"/>
        <dbReference type="ChEBI" id="CHEBI:17632"/>
    </reaction>
    <physiologicalReaction direction="left-to-right" evidence="15">
        <dbReference type="Rhea" id="RHEA:71540"/>
    </physiologicalReaction>
</comment>
<keyword evidence="7 26" id="KW-0812">Transmembrane</keyword>
<dbReference type="EMBL" id="OV725077">
    <property type="protein sequence ID" value="CAH1390814.1"/>
    <property type="molecule type" value="Genomic_DNA"/>
</dbReference>
<dbReference type="GO" id="GO:0006820">
    <property type="term" value="P:monoatomic anion transport"/>
    <property type="evidence" value="ECO:0007669"/>
    <property type="project" value="TreeGrafter"/>
</dbReference>
<feature type="transmembrane region" description="Helical" evidence="26">
    <location>
        <begin position="335"/>
        <end position="355"/>
    </location>
</feature>
<feature type="transmembrane region" description="Helical" evidence="26">
    <location>
        <begin position="170"/>
        <end position="188"/>
    </location>
</feature>
<dbReference type="GO" id="GO:0016323">
    <property type="term" value="C:basolateral plasma membrane"/>
    <property type="evidence" value="ECO:0007669"/>
    <property type="project" value="UniProtKB-SubCell"/>
</dbReference>
<dbReference type="FunFam" id="1.20.1250.20:FF:000067">
    <property type="entry name" value="sialin isoform X2"/>
    <property type="match status" value="1"/>
</dbReference>
<feature type="transmembrane region" description="Helical" evidence="26">
    <location>
        <begin position="21"/>
        <end position="41"/>
    </location>
</feature>
<dbReference type="PROSITE" id="PS50850">
    <property type="entry name" value="MFS"/>
    <property type="match status" value="1"/>
</dbReference>
<dbReference type="Proteomes" id="UP001152798">
    <property type="component" value="Chromosome 1"/>
</dbReference>
<evidence type="ECO:0000256" key="7">
    <source>
        <dbReference type="ARBA" id="ARBA00022692"/>
    </source>
</evidence>
<dbReference type="PANTHER" id="PTHR11662:SF455">
    <property type="entry name" value="GH23975P"/>
    <property type="match status" value="1"/>
</dbReference>
<evidence type="ECO:0000256" key="26">
    <source>
        <dbReference type="SAM" id="Phobius"/>
    </source>
</evidence>
<evidence type="ECO:0000256" key="3">
    <source>
        <dbReference type="ARBA" id="ARBA00004638"/>
    </source>
</evidence>
<dbReference type="AlphaFoldDB" id="A0A9P0E9D4"/>
<evidence type="ECO:0000259" key="27">
    <source>
        <dbReference type="PROSITE" id="PS50850"/>
    </source>
</evidence>
<dbReference type="PANTHER" id="PTHR11662">
    <property type="entry name" value="SOLUTE CARRIER FAMILY 17"/>
    <property type="match status" value="1"/>
</dbReference>
<organism evidence="28 29">
    <name type="scientific">Nezara viridula</name>
    <name type="common">Southern green stink bug</name>
    <name type="synonym">Cimex viridulus</name>
    <dbReference type="NCBI Taxonomy" id="85310"/>
    <lineage>
        <taxon>Eukaryota</taxon>
        <taxon>Metazoa</taxon>
        <taxon>Ecdysozoa</taxon>
        <taxon>Arthropoda</taxon>
        <taxon>Hexapoda</taxon>
        <taxon>Insecta</taxon>
        <taxon>Pterygota</taxon>
        <taxon>Neoptera</taxon>
        <taxon>Paraneoptera</taxon>
        <taxon>Hemiptera</taxon>
        <taxon>Heteroptera</taxon>
        <taxon>Panheteroptera</taxon>
        <taxon>Pentatomomorpha</taxon>
        <taxon>Pentatomoidea</taxon>
        <taxon>Pentatomidae</taxon>
        <taxon>Pentatominae</taxon>
        <taxon>Nezara</taxon>
    </lineage>
</organism>
<keyword evidence="11 26" id="KW-0472">Membrane</keyword>
<feature type="transmembrane region" description="Helical" evidence="26">
    <location>
        <begin position="361"/>
        <end position="380"/>
    </location>
</feature>
<evidence type="ECO:0000256" key="15">
    <source>
        <dbReference type="ARBA" id="ARBA00050101"/>
    </source>
</evidence>
<feature type="transmembrane region" description="Helical" evidence="26">
    <location>
        <begin position="430"/>
        <end position="448"/>
    </location>
</feature>
<dbReference type="Gene3D" id="1.20.1250.20">
    <property type="entry name" value="MFS general substrate transporter like domains"/>
    <property type="match status" value="2"/>
</dbReference>
<dbReference type="InterPro" id="IPR050382">
    <property type="entry name" value="MFS_Na/Anion_cotransporter"/>
</dbReference>
<evidence type="ECO:0000256" key="22">
    <source>
        <dbReference type="ARBA" id="ARBA00069713"/>
    </source>
</evidence>
<keyword evidence="9 26" id="KW-1133">Transmembrane helix</keyword>
<name>A0A9P0E9D4_NEZVI</name>
<evidence type="ECO:0000256" key="5">
    <source>
        <dbReference type="ARBA" id="ARBA00022448"/>
    </source>
</evidence>
<evidence type="ECO:0000256" key="24">
    <source>
        <dbReference type="ARBA" id="ARBA00081195"/>
    </source>
</evidence>
<proteinExistence type="predicted"/>
<keyword evidence="14" id="KW-0968">Cytoplasmic vesicle</keyword>
<evidence type="ECO:0000256" key="14">
    <source>
        <dbReference type="ARBA" id="ARBA00023329"/>
    </source>
</evidence>
<keyword evidence="13" id="KW-0458">Lysosome</keyword>
<evidence type="ECO:0000256" key="8">
    <source>
        <dbReference type="ARBA" id="ARBA00022847"/>
    </source>
</evidence>
<accession>A0A9P0E9D4</accession>
<dbReference type="GO" id="GO:0005765">
    <property type="term" value="C:lysosomal membrane"/>
    <property type="evidence" value="ECO:0007669"/>
    <property type="project" value="UniProtKB-SubCell"/>
</dbReference>
<comment type="function">
    <text evidence="21">Receptor for CM101, a polysaccharide produced by group B Streptococcus with antipathoangiogenic properties.</text>
</comment>
<evidence type="ECO:0000256" key="2">
    <source>
        <dbReference type="ARBA" id="ARBA00004554"/>
    </source>
</evidence>
<dbReference type="GO" id="GO:0046942">
    <property type="term" value="P:carboxylic acid transport"/>
    <property type="evidence" value="ECO:0007669"/>
    <property type="project" value="UniProtKB-ARBA"/>
</dbReference>
<evidence type="ECO:0000313" key="28">
    <source>
        <dbReference type="EMBL" id="CAH1390814.1"/>
    </source>
</evidence>
<dbReference type="OrthoDB" id="2985014at2759"/>
<keyword evidence="29" id="KW-1185">Reference proteome</keyword>
<evidence type="ECO:0000256" key="23">
    <source>
        <dbReference type="ARBA" id="ARBA00080244"/>
    </source>
</evidence>
<evidence type="ECO:0000256" key="13">
    <source>
        <dbReference type="ARBA" id="ARBA00023228"/>
    </source>
</evidence>
<dbReference type="InterPro" id="IPR020846">
    <property type="entry name" value="MFS_dom"/>
</dbReference>
<evidence type="ECO:0000256" key="10">
    <source>
        <dbReference type="ARBA" id="ARBA00023018"/>
    </source>
</evidence>
<dbReference type="GO" id="GO:0030672">
    <property type="term" value="C:synaptic vesicle membrane"/>
    <property type="evidence" value="ECO:0007669"/>
    <property type="project" value="UniProtKB-SubCell"/>
</dbReference>
<evidence type="ECO:0000256" key="6">
    <source>
        <dbReference type="ARBA" id="ARBA00022475"/>
    </source>
</evidence>
<dbReference type="Pfam" id="PF07690">
    <property type="entry name" value="MFS_1"/>
    <property type="match status" value="1"/>
</dbReference>
<evidence type="ECO:0000256" key="21">
    <source>
        <dbReference type="ARBA" id="ARBA00056891"/>
    </source>
</evidence>
<evidence type="ECO:0000256" key="1">
    <source>
        <dbReference type="ARBA" id="ARBA00004432"/>
    </source>
</evidence>
<dbReference type="InterPro" id="IPR036259">
    <property type="entry name" value="MFS_trans_sf"/>
</dbReference>
<comment type="catalytic activity">
    <reaction evidence="20">
        <text>D-glucuronate(out) + H(+)(out) = D-glucuronate(in) + H(+)(in)</text>
        <dbReference type="Rhea" id="RHEA:72591"/>
        <dbReference type="ChEBI" id="CHEBI:15378"/>
        <dbReference type="ChEBI" id="CHEBI:58720"/>
    </reaction>
    <physiologicalReaction direction="left-to-right" evidence="20">
        <dbReference type="Rhea" id="RHEA:72592"/>
    </physiologicalReaction>
</comment>
<evidence type="ECO:0000256" key="19">
    <source>
        <dbReference type="ARBA" id="ARBA00051447"/>
    </source>
</evidence>
<dbReference type="InterPro" id="IPR011701">
    <property type="entry name" value="MFS"/>
</dbReference>
<gene>
    <name evidence="28" type="ORF">NEZAVI_LOCUS1944</name>
</gene>
<evidence type="ECO:0000256" key="17">
    <source>
        <dbReference type="ARBA" id="ARBA00050625"/>
    </source>
</evidence>
<keyword evidence="10" id="KW-0770">Synapse</keyword>
<comment type="catalytic activity">
    <reaction evidence="18">
        <text>N-acetyl-L-aspartyl-L-glutamate(out) = N-acetyl-L-aspartyl-L-glutamate(in)</text>
        <dbReference type="Rhea" id="RHEA:72599"/>
        <dbReference type="ChEBI" id="CHEBI:76931"/>
    </reaction>
    <physiologicalReaction direction="left-to-right" evidence="18">
        <dbReference type="Rhea" id="RHEA:72600"/>
    </physiologicalReaction>
</comment>
<evidence type="ECO:0000256" key="9">
    <source>
        <dbReference type="ARBA" id="ARBA00022989"/>
    </source>
</evidence>
<feature type="transmembrane region" description="Helical" evidence="26">
    <location>
        <begin position="200"/>
        <end position="220"/>
    </location>
</feature>
<comment type="subcellular location">
    <subcellularLocation>
        <location evidence="2">Basolateral cell membrane</location>
        <topology evidence="2">Multi-pass membrane protein</topology>
    </subcellularLocation>
    <subcellularLocation>
        <location evidence="3">Cytoplasmic vesicle</location>
        <location evidence="3">Secretory vesicle membrane</location>
        <topology evidence="3">Multi-pass membrane protein</topology>
    </subcellularLocation>
    <subcellularLocation>
        <location evidence="1">Cytoplasmic vesicle</location>
        <location evidence="1">Secretory vesicle</location>
        <location evidence="1">Synaptic vesicle membrane</location>
    </subcellularLocation>
    <subcellularLocation>
        <location evidence="4">Lysosome membrane</location>
    </subcellularLocation>
</comment>
<protein>
    <recommendedName>
        <fullName evidence="22">Sialin</fullName>
    </recommendedName>
    <alternativeName>
        <fullName evidence="25">H(+)/nitrate cotransporter</fullName>
    </alternativeName>
    <alternativeName>
        <fullName evidence="23">H(+)/sialic acid cotransporter</fullName>
    </alternativeName>
    <alternativeName>
        <fullName evidence="24">Vesicular excitatory amino acid transporter</fullName>
    </alternativeName>
</protein>
<keyword evidence="8" id="KW-0769">Symport</keyword>
<evidence type="ECO:0000256" key="16">
    <source>
        <dbReference type="ARBA" id="ARBA00050554"/>
    </source>
</evidence>
<evidence type="ECO:0000256" key="20">
    <source>
        <dbReference type="ARBA" id="ARBA00051612"/>
    </source>
</evidence>
<keyword evidence="5" id="KW-0813">Transport</keyword>
<feature type="transmembrane region" description="Helical" evidence="26">
    <location>
        <begin position="135"/>
        <end position="158"/>
    </location>
</feature>
<comment type="catalytic activity">
    <reaction evidence="16">
        <text>L-aspartate(out) = L-aspartate(in)</text>
        <dbReference type="Rhea" id="RHEA:66332"/>
        <dbReference type="ChEBI" id="CHEBI:29991"/>
    </reaction>
    <physiologicalReaction direction="left-to-right" evidence="16">
        <dbReference type="Rhea" id="RHEA:66333"/>
    </physiologicalReaction>
</comment>
<feature type="transmembrane region" description="Helical" evidence="26">
    <location>
        <begin position="110"/>
        <end position="129"/>
    </location>
</feature>
<dbReference type="FunFam" id="1.20.1250.20:FF:000003">
    <property type="entry name" value="Solute carrier family 17 member 3"/>
    <property type="match status" value="1"/>
</dbReference>
<dbReference type="GO" id="GO:0015293">
    <property type="term" value="F:symporter activity"/>
    <property type="evidence" value="ECO:0007669"/>
    <property type="project" value="UniProtKB-KW"/>
</dbReference>
<feature type="transmembrane region" description="Helical" evidence="26">
    <location>
        <begin position="261"/>
        <end position="281"/>
    </location>
</feature>
<keyword evidence="6" id="KW-1003">Cell membrane</keyword>
<feature type="transmembrane region" description="Helical" evidence="26">
    <location>
        <begin position="301"/>
        <end position="323"/>
    </location>
</feature>
<dbReference type="CDD" id="cd17318">
    <property type="entry name" value="MFS_SLC17"/>
    <property type="match status" value="1"/>
</dbReference>
<evidence type="ECO:0000256" key="25">
    <source>
        <dbReference type="ARBA" id="ARBA00081925"/>
    </source>
</evidence>
<sequence>MEHRRNSEELFGYMRGNNSTWLPRRYLVALLSFFGFANIYAMRVNLSVAIVVMAQNRTIILPNGTKTYQPPEFDWGNGVEGVILSSFFYGYILTQVIGGWLACKYGGKNLFGLGVGVTALFTVLTPFLARTSVYLLVIGRVIEGLFEGVTFPAMYGVWSKWSPPEERSRLVAISYSGCYFGTVAALPLCGALAERLGWPSIFYVFGIIGSIWTAVWLIVISETPNGDKYISEAEKEYIEDSLGTAVKVRLNVPWKDILKSFSVWAIVIAHFSENWGFYTLLTELPSYMNDVFEFDFHSAGLLAALPYLAMGIIVQTSGFMADWFRTTGHLTTTQVRKLFTCTGFATRAIFLLAAAHSETPLSIVASLTVAVGFGGLAYGGFSVNHLDIAPQYASVLMGISNTFATLPGILSPMLTSYIVQHKTSLEWQTIFHISAAVYVVGSIIYSLMASGKAQAWAFVGQEQVFFSDNEHSQTSTEDLIAVPSPRETILQRQPNVFDLATHQSIVPMNVID</sequence>
<evidence type="ECO:0000256" key="12">
    <source>
        <dbReference type="ARBA" id="ARBA00023180"/>
    </source>
</evidence>
<dbReference type="SUPFAM" id="SSF103473">
    <property type="entry name" value="MFS general substrate transporter"/>
    <property type="match status" value="1"/>
</dbReference>
<evidence type="ECO:0000256" key="4">
    <source>
        <dbReference type="ARBA" id="ARBA00004656"/>
    </source>
</evidence>
<keyword evidence="12" id="KW-0325">Glycoprotein</keyword>
<evidence type="ECO:0000256" key="18">
    <source>
        <dbReference type="ARBA" id="ARBA00051403"/>
    </source>
</evidence>